<dbReference type="Gene3D" id="2.40.160.20">
    <property type="match status" value="1"/>
</dbReference>
<dbReference type="EMBL" id="RBWY01000001">
    <property type="protein sequence ID" value="RKS87605.1"/>
    <property type="molecule type" value="Genomic_DNA"/>
</dbReference>
<keyword evidence="5" id="KW-0998">Cell outer membrane</keyword>
<dbReference type="GO" id="GO:0009279">
    <property type="term" value="C:cell outer membrane"/>
    <property type="evidence" value="ECO:0007669"/>
    <property type="project" value="UniProtKB-SubCell"/>
</dbReference>
<keyword evidence="3 6" id="KW-0732">Signal</keyword>
<protein>
    <submittedName>
        <fullName evidence="7">Outer membrane protein</fullName>
    </submittedName>
</protein>
<proteinExistence type="inferred from homology"/>
<feature type="signal peptide" evidence="6">
    <location>
        <begin position="1"/>
        <end position="19"/>
    </location>
</feature>
<keyword evidence="8" id="KW-1185">Reference proteome</keyword>
<dbReference type="PANTHER" id="PTHR38776:SF1">
    <property type="entry name" value="MLTA-INTERACTING PROTEIN-RELATED"/>
    <property type="match status" value="1"/>
</dbReference>
<gene>
    <name evidence="7" type="ORF">DES39_0845</name>
</gene>
<comment type="similarity">
    <text evidence="2">Belongs to the MipA/OmpV family.</text>
</comment>
<evidence type="ECO:0000256" key="1">
    <source>
        <dbReference type="ARBA" id="ARBA00004442"/>
    </source>
</evidence>
<dbReference type="PANTHER" id="PTHR38776">
    <property type="entry name" value="MLTA-INTERACTING PROTEIN-RELATED"/>
    <property type="match status" value="1"/>
</dbReference>
<evidence type="ECO:0000256" key="3">
    <source>
        <dbReference type="ARBA" id="ARBA00022729"/>
    </source>
</evidence>
<evidence type="ECO:0000256" key="2">
    <source>
        <dbReference type="ARBA" id="ARBA00005722"/>
    </source>
</evidence>
<dbReference type="InterPro" id="IPR010583">
    <property type="entry name" value="MipA"/>
</dbReference>
<evidence type="ECO:0000256" key="5">
    <source>
        <dbReference type="ARBA" id="ARBA00023237"/>
    </source>
</evidence>
<accession>A0A495RJI0</accession>
<keyword evidence="4" id="KW-0472">Membrane</keyword>
<dbReference type="GO" id="GO:0009252">
    <property type="term" value="P:peptidoglycan biosynthetic process"/>
    <property type="evidence" value="ECO:0007669"/>
    <property type="project" value="TreeGrafter"/>
</dbReference>
<dbReference type="RefSeq" id="WP_170143340.1">
    <property type="nucleotide sequence ID" value="NZ_RBWY01000001.1"/>
</dbReference>
<evidence type="ECO:0000313" key="8">
    <source>
        <dbReference type="Proteomes" id="UP000278542"/>
    </source>
</evidence>
<dbReference type="Proteomes" id="UP000278542">
    <property type="component" value="Unassembled WGS sequence"/>
</dbReference>
<reference evidence="7 8" key="1">
    <citation type="submission" date="2018-10" db="EMBL/GenBank/DDBJ databases">
        <title>Genomic Encyclopedia of Type Strains, Phase IV (KMG-IV): sequencing the most valuable type-strain genomes for metagenomic binning, comparative biology and taxonomic classification.</title>
        <authorList>
            <person name="Goeker M."/>
        </authorList>
    </citation>
    <scope>NUCLEOTIDE SEQUENCE [LARGE SCALE GENOMIC DNA]</scope>
    <source>
        <strain evidence="7 8">DSM 22228</strain>
    </source>
</reference>
<name>A0A495RJI0_9GAMM</name>
<evidence type="ECO:0000256" key="4">
    <source>
        <dbReference type="ARBA" id="ARBA00023136"/>
    </source>
</evidence>
<comment type="subcellular location">
    <subcellularLocation>
        <location evidence="1">Cell outer membrane</location>
    </subcellularLocation>
</comment>
<sequence>MQKRIIAIASLLLPYYVMASAQDNGIGVSGSWTQSPYVGKSTDFSLMPLINYDSKYLFISGTSGGVHVWQDGNQQVDITLDYQSLGLKPSDSDDVRVKQLDRRKSTLLSGVAYTLTTAYGQFSGEVAADVLDNSNTVSVDLEYAAYAQLTNKLAIIPQLGVTWFNSSHNRYYYGVSEQESLRSGLSTYRPHSGVTPYATLTATYDFTSKWSAVFEYDFILLGNQVKSSPIVNRSNTSEITAGIMYAF</sequence>
<comment type="caution">
    <text evidence="7">The sequence shown here is derived from an EMBL/GenBank/DDBJ whole genome shotgun (WGS) entry which is preliminary data.</text>
</comment>
<evidence type="ECO:0000313" key="7">
    <source>
        <dbReference type="EMBL" id="RKS87605.1"/>
    </source>
</evidence>
<dbReference type="Pfam" id="PF06629">
    <property type="entry name" value="MipA"/>
    <property type="match status" value="1"/>
</dbReference>
<organism evidence="7 8">
    <name type="scientific">Orbus hercynius</name>
    <dbReference type="NCBI Taxonomy" id="593135"/>
    <lineage>
        <taxon>Bacteria</taxon>
        <taxon>Pseudomonadati</taxon>
        <taxon>Pseudomonadota</taxon>
        <taxon>Gammaproteobacteria</taxon>
        <taxon>Orbales</taxon>
        <taxon>Orbaceae</taxon>
        <taxon>Orbus</taxon>
    </lineage>
</organism>
<evidence type="ECO:0000256" key="6">
    <source>
        <dbReference type="SAM" id="SignalP"/>
    </source>
</evidence>
<dbReference type="AlphaFoldDB" id="A0A495RJI0"/>
<feature type="chain" id="PRO_5019807736" evidence="6">
    <location>
        <begin position="20"/>
        <end position="247"/>
    </location>
</feature>